<sequence>MRIIRKKSINKENLKNQLINLLKEQFNIRLQLASGKLKKTHLIRQVRKKIACIKTLLIDRISNEL</sequence>
<evidence type="ECO:0000256" key="1">
    <source>
        <dbReference type="ARBA" id="ARBA00009254"/>
    </source>
</evidence>
<evidence type="ECO:0000256" key="3">
    <source>
        <dbReference type="ARBA" id="ARBA00023274"/>
    </source>
</evidence>
<name>A0A3B1DMA1_9GAMM</name>
<dbReference type="STRING" id="1921549.GCA_900128825_00345"/>
<protein>
    <recommendedName>
        <fullName evidence="4 5">Large ribosomal subunit protein uL29</fullName>
    </recommendedName>
</protein>
<reference evidence="7" key="1">
    <citation type="submission" date="2018-09" db="EMBL/GenBank/DDBJ databases">
        <authorList>
            <person name="Manzano-Marin A."/>
            <person name="Manzano-Marin A."/>
        </authorList>
    </citation>
    <scope>NUCLEOTIDE SEQUENCE [LARGE SCALE GENOMIC DNA]</scope>
    <source>
        <strain evidence="7">BuCistrobi</strain>
    </source>
</reference>
<dbReference type="Gene3D" id="6.10.140.1970">
    <property type="match status" value="1"/>
</dbReference>
<dbReference type="HAMAP" id="MF_00374">
    <property type="entry name" value="Ribosomal_uL29"/>
    <property type="match status" value="1"/>
</dbReference>
<dbReference type="SUPFAM" id="SSF46561">
    <property type="entry name" value="Ribosomal protein L29 (L29p)"/>
    <property type="match status" value="1"/>
</dbReference>
<dbReference type="Pfam" id="PF00831">
    <property type="entry name" value="Ribosomal_L29"/>
    <property type="match status" value="1"/>
</dbReference>
<comment type="similarity">
    <text evidence="1 5">Belongs to the universal ribosomal protein uL29 family.</text>
</comment>
<accession>A0A3B1DMA1</accession>
<dbReference type="AlphaFoldDB" id="A0A3B1DMA1"/>
<dbReference type="GO" id="GO:1990904">
    <property type="term" value="C:ribonucleoprotein complex"/>
    <property type="evidence" value="ECO:0007669"/>
    <property type="project" value="UniProtKB-KW"/>
</dbReference>
<dbReference type="InterPro" id="IPR001854">
    <property type="entry name" value="Ribosomal_uL29"/>
</dbReference>
<evidence type="ECO:0000313" key="7">
    <source>
        <dbReference type="Proteomes" id="UP000271849"/>
    </source>
</evidence>
<evidence type="ECO:0000256" key="5">
    <source>
        <dbReference type="HAMAP-Rule" id="MF_00374"/>
    </source>
</evidence>
<gene>
    <name evidence="5 6" type="primary">rpmC</name>
    <name evidence="6" type="ORF">BUCINSTRO3249_0344</name>
</gene>
<evidence type="ECO:0000256" key="2">
    <source>
        <dbReference type="ARBA" id="ARBA00022980"/>
    </source>
</evidence>
<dbReference type="RefSeq" id="WP_158349201.1">
    <property type="nucleotide sequence ID" value="NZ_LR025085.1"/>
</dbReference>
<keyword evidence="2 5" id="KW-0689">Ribosomal protein</keyword>
<organism evidence="6 7">
    <name type="scientific">Buchnera aphidicola</name>
    <name type="common">Cinara strobi</name>
    <dbReference type="NCBI Taxonomy" id="1921549"/>
    <lineage>
        <taxon>Bacteria</taxon>
        <taxon>Pseudomonadati</taxon>
        <taxon>Pseudomonadota</taxon>
        <taxon>Gammaproteobacteria</taxon>
        <taxon>Enterobacterales</taxon>
        <taxon>Erwiniaceae</taxon>
        <taxon>Buchnera</taxon>
    </lineage>
</organism>
<dbReference type="GO" id="GO:0005840">
    <property type="term" value="C:ribosome"/>
    <property type="evidence" value="ECO:0007669"/>
    <property type="project" value="UniProtKB-KW"/>
</dbReference>
<dbReference type="CDD" id="cd00427">
    <property type="entry name" value="Ribosomal_L29_HIP"/>
    <property type="match status" value="1"/>
</dbReference>
<proteinExistence type="inferred from homology"/>
<keyword evidence="3 5" id="KW-0687">Ribonucleoprotein</keyword>
<dbReference type="InterPro" id="IPR036049">
    <property type="entry name" value="Ribosomal_uL29_sf"/>
</dbReference>
<dbReference type="Proteomes" id="UP000271849">
    <property type="component" value="Chromosome"/>
</dbReference>
<dbReference type="GO" id="GO:0006412">
    <property type="term" value="P:translation"/>
    <property type="evidence" value="ECO:0007669"/>
    <property type="project" value="UniProtKB-UniRule"/>
</dbReference>
<evidence type="ECO:0000313" key="6">
    <source>
        <dbReference type="EMBL" id="VAX76811.1"/>
    </source>
</evidence>
<dbReference type="OrthoDB" id="9815192at2"/>
<evidence type="ECO:0000256" key="4">
    <source>
        <dbReference type="ARBA" id="ARBA00035204"/>
    </source>
</evidence>
<dbReference type="EMBL" id="LR025085">
    <property type="protein sequence ID" value="VAX76811.1"/>
    <property type="molecule type" value="Genomic_DNA"/>
</dbReference>
<dbReference type="GO" id="GO:0003735">
    <property type="term" value="F:structural constituent of ribosome"/>
    <property type="evidence" value="ECO:0007669"/>
    <property type="project" value="InterPro"/>
</dbReference>
<dbReference type="NCBIfam" id="TIGR00012">
    <property type="entry name" value="L29"/>
    <property type="match status" value="1"/>
</dbReference>